<evidence type="ECO:0008006" key="5">
    <source>
        <dbReference type="Google" id="ProtNLM"/>
    </source>
</evidence>
<dbReference type="KEGG" id="axx:ERS451415_04589"/>
<feature type="compositionally biased region" description="Low complexity" evidence="1">
    <location>
        <begin position="88"/>
        <end position="101"/>
    </location>
</feature>
<evidence type="ECO:0000313" key="3">
    <source>
        <dbReference type="EMBL" id="MCZ8405835.1"/>
    </source>
</evidence>
<organism evidence="3 4">
    <name type="scientific">Alcaligenes xylosoxydans xylosoxydans</name>
    <name type="common">Achromobacter xylosoxidans</name>
    <dbReference type="NCBI Taxonomy" id="85698"/>
    <lineage>
        <taxon>Bacteria</taxon>
        <taxon>Pseudomonadati</taxon>
        <taxon>Pseudomonadota</taxon>
        <taxon>Betaproteobacteria</taxon>
        <taxon>Burkholderiales</taxon>
        <taxon>Alcaligenaceae</taxon>
        <taxon>Achromobacter</taxon>
    </lineage>
</organism>
<dbReference type="RefSeq" id="WP_006387557.1">
    <property type="nucleotide sequence ID" value="NZ_CAJFDJ010000023.1"/>
</dbReference>
<dbReference type="eggNOG" id="ENOG5032RRT">
    <property type="taxonomic scope" value="Bacteria"/>
</dbReference>
<gene>
    <name evidence="3" type="ORF">O9570_30615</name>
</gene>
<feature type="region of interest" description="Disordered" evidence="1">
    <location>
        <begin position="88"/>
        <end position="111"/>
    </location>
</feature>
<name>A0A0D6ICU2_ALCXX</name>
<keyword evidence="2" id="KW-0732">Signal</keyword>
<sequence length="111" mass="11560">MNLGKILFSAAAVVAIAGCTTMGTNEAIVPLQSATAQMIGLASSDELTITNVKADKADSLGAQNLTYTATTTKGRRFDCTSRMMPGLLTSPPTLTTPSCTPVQVHSIDKKK</sequence>
<reference evidence="3" key="1">
    <citation type="submission" date="2022-12" db="EMBL/GenBank/DDBJ databases">
        <authorList>
            <person name="Voronina O.L."/>
            <person name="Kunda M.S."/>
            <person name="Ryzhova N."/>
            <person name="Aksenova E.I."/>
        </authorList>
    </citation>
    <scope>NUCLEOTIDE SEQUENCE</scope>
    <source>
        <strain evidence="3">SCCH136:Ach223948</strain>
    </source>
</reference>
<dbReference type="AlphaFoldDB" id="A0A0D6ICU2"/>
<accession>A0A0D6ICU2</accession>
<comment type="caution">
    <text evidence="3">The sequence shown here is derived from an EMBL/GenBank/DDBJ whole genome shotgun (WGS) entry which is preliminary data.</text>
</comment>
<dbReference type="EMBL" id="JAPZVI010000054">
    <property type="protein sequence ID" value="MCZ8405835.1"/>
    <property type="molecule type" value="Genomic_DNA"/>
</dbReference>
<evidence type="ECO:0000313" key="4">
    <source>
        <dbReference type="Proteomes" id="UP001141992"/>
    </source>
</evidence>
<evidence type="ECO:0000256" key="1">
    <source>
        <dbReference type="SAM" id="MobiDB-lite"/>
    </source>
</evidence>
<dbReference type="Proteomes" id="UP001141992">
    <property type="component" value="Unassembled WGS sequence"/>
</dbReference>
<protein>
    <recommendedName>
        <fullName evidence="5">Lipoprotein</fullName>
    </recommendedName>
</protein>
<feature type="chain" id="PRO_5041036994" description="Lipoprotein" evidence="2">
    <location>
        <begin position="18"/>
        <end position="111"/>
    </location>
</feature>
<evidence type="ECO:0000256" key="2">
    <source>
        <dbReference type="SAM" id="SignalP"/>
    </source>
</evidence>
<feature type="signal peptide" evidence="2">
    <location>
        <begin position="1"/>
        <end position="17"/>
    </location>
</feature>
<dbReference type="PROSITE" id="PS51257">
    <property type="entry name" value="PROKAR_LIPOPROTEIN"/>
    <property type="match status" value="1"/>
</dbReference>
<proteinExistence type="predicted"/>